<keyword evidence="2" id="KW-1185">Reference proteome</keyword>
<evidence type="ECO:0000313" key="2">
    <source>
        <dbReference type="Proteomes" id="UP000013827"/>
    </source>
</evidence>
<proteinExistence type="predicted"/>
<reference evidence="1" key="2">
    <citation type="submission" date="2024-10" db="UniProtKB">
        <authorList>
            <consortium name="EnsemblProtists"/>
        </authorList>
    </citation>
    <scope>IDENTIFICATION</scope>
</reference>
<dbReference type="AlphaFoldDB" id="A0A0D3ITZ4"/>
<dbReference type="KEGG" id="ehx:EMIHUDRAFT_461575"/>
<dbReference type="HOGENOM" id="CLU_1879318_0_0_1"/>
<organism evidence="1 2">
    <name type="scientific">Emiliania huxleyi (strain CCMP1516)</name>
    <dbReference type="NCBI Taxonomy" id="280463"/>
    <lineage>
        <taxon>Eukaryota</taxon>
        <taxon>Haptista</taxon>
        <taxon>Haptophyta</taxon>
        <taxon>Prymnesiophyceae</taxon>
        <taxon>Isochrysidales</taxon>
        <taxon>Noelaerhabdaceae</taxon>
        <taxon>Emiliania</taxon>
    </lineage>
</organism>
<dbReference type="RefSeq" id="XP_005767158.1">
    <property type="nucleotide sequence ID" value="XM_005767101.1"/>
</dbReference>
<name>A0A0D3ITZ4_EMIH1</name>
<dbReference type="Proteomes" id="UP000013827">
    <property type="component" value="Unassembled WGS sequence"/>
</dbReference>
<accession>A0A0D3ITZ4</accession>
<dbReference type="EnsemblProtists" id="EOD14729">
    <property type="protein sequence ID" value="EOD14729"/>
    <property type="gene ID" value="EMIHUDRAFT_461575"/>
</dbReference>
<evidence type="ECO:0000313" key="1">
    <source>
        <dbReference type="EnsemblProtists" id="EOD14729"/>
    </source>
</evidence>
<dbReference type="PaxDb" id="2903-EOD14729"/>
<protein>
    <submittedName>
        <fullName evidence="1">Uncharacterized protein</fullName>
    </submittedName>
</protein>
<reference evidence="2" key="1">
    <citation type="journal article" date="2013" name="Nature">
        <title>Pan genome of the phytoplankton Emiliania underpins its global distribution.</title>
        <authorList>
            <person name="Read B.A."/>
            <person name="Kegel J."/>
            <person name="Klute M.J."/>
            <person name="Kuo A."/>
            <person name="Lefebvre S.C."/>
            <person name="Maumus F."/>
            <person name="Mayer C."/>
            <person name="Miller J."/>
            <person name="Monier A."/>
            <person name="Salamov A."/>
            <person name="Young J."/>
            <person name="Aguilar M."/>
            <person name="Claverie J.M."/>
            <person name="Frickenhaus S."/>
            <person name="Gonzalez K."/>
            <person name="Herman E.K."/>
            <person name="Lin Y.C."/>
            <person name="Napier J."/>
            <person name="Ogata H."/>
            <person name="Sarno A.F."/>
            <person name="Shmutz J."/>
            <person name="Schroeder D."/>
            <person name="de Vargas C."/>
            <person name="Verret F."/>
            <person name="von Dassow P."/>
            <person name="Valentin K."/>
            <person name="Van de Peer Y."/>
            <person name="Wheeler G."/>
            <person name="Dacks J.B."/>
            <person name="Delwiche C.F."/>
            <person name="Dyhrman S.T."/>
            <person name="Glockner G."/>
            <person name="John U."/>
            <person name="Richards T."/>
            <person name="Worden A.Z."/>
            <person name="Zhang X."/>
            <person name="Grigoriev I.V."/>
            <person name="Allen A.E."/>
            <person name="Bidle K."/>
            <person name="Borodovsky M."/>
            <person name="Bowler C."/>
            <person name="Brownlee C."/>
            <person name="Cock J.M."/>
            <person name="Elias M."/>
            <person name="Gladyshev V.N."/>
            <person name="Groth M."/>
            <person name="Guda C."/>
            <person name="Hadaegh A."/>
            <person name="Iglesias-Rodriguez M.D."/>
            <person name="Jenkins J."/>
            <person name="Jones B.M."/>
            <person name="Lawson T."/>
            <person name="Leese F."/>
            <person name="Lindquist E."/>
            <person name="Lobanov A."/>
            <person name="Lomsadze A."/>
            <person name="Malik S.B."/>
            <person name="Marsh M.E."/>
            <person name="Mackinder L."/>
            <person name="Mock T."/>
            <person name="Mueller-Roeber B."/>
            <person name="Pagarete A."/>
            <person name="Parker M."/>
            <person name="Probert I."/>
            <person name="Quesneville H."/>
            <person name="Raines C."/>
            <person name="Rensing S.A."/>
            <person name="Riano-Pachon D.M."/>
            <person name="Richier S."/>
            <person name="Rokitta S."/>
            <person name="Shiraiwa Y."/>
            <person name="Soanes D.M."/>
            <person name="van der Giezen M."/>
            <person name="Wahlund T.M."/>
            <person name="Williams B."/>
            <person name="Wilson W."/>
            <person name="Wolfe G."/>
            <person name="Wurch L.L."/>
        </authorList>
    </citation>
    <scope>NUCLEOTIDE SEQUENCE</scope>
</reference>
<sequence>MKRRAPPGEASRATYSKAEGSKAFASIVACRAGVATVDKLLRAGDFSGATTLLAQPPFSSFKQSALVLVNSKVLSMEDIKAIGTEKRFGVGADVIIMLGGLADATERSDRGAGLDYASKAAASLDEIIAIGRSNGL</sequence>
<dbReference type="GeneID" id="17260933"/>